<dbReference type="Proteomes" id="UP000179797">
    <property type="component" value="Unassembled WGS sequence"/>
</dbReference>
<dbReference type="RefSeq" id="WP_044224013.1">
    <property type="nucleotide sequence ID" value="NZ_JRYR02000001.1"/>
</dbReference>
<sequence>MNILIGNDNELNSKLLEEIKHFIPIEQITYNKLLMSDSIDKEGILLINLLDVVGDSKEVINEVRMRYPRHKVIALHYFQVDSMIEKLLNDGFDEYVSILNFSETIHEILDIN</sequence>
<keyword evidence="2" id="KW-1185">Reference proteome</keyword>
<comment type="caution">
    <text evidence="1">The sequence shown here is derived from an EMBL/GenBank/DDBJ whole genome shotgun (WGS) entry which is preliminary data.</text>
</comment>
<reference evidence="1 2" key="1">
    <citation type="journal article" date="2012" name="Int. J. Syst. Evol. Microbiol.">
        <title>Flammeovirga pacifica sp. nov., isolated from deep-sea sediment.</title>
        <authorList>
            <person name="Xu H."/>
            <person name="Fu Y."/>
            <person name="Yang N."/>
            <person name="Ding Z."/>
            <person name="Lai Q."/>
            <person name="Zeng R."/>
        </authorList>
    </citation>
    <scope>NUCLEOTIDE SEQUENCE [LARGE SCALE GENOMIC DNA]</scope>
    <source>
        <strain evidence="2">DSM 24597 / LMG 26175 / WPAGA1</strain>
    </source>
</reference>
<evidence type="ECO:0000313" key="1">
    <source>
        <dbReference type="EMBL" id="OHX67062.1"/>
    </source>
</evidence>
<gene>
    <name evidence="1" type="ORF">NH26_12250</name>
</gene>
<proteinExistence type="predicted"/>
<evidence type="ECO:0008006" key="3">
    <source>
        <dbReference type="Google" id="ProtNLM"/>
    </source>
</evidence>
<organism evidence="1 2">
    <name type="scientific">Flammeovirga pacifica</name>
    <dbReference type="NCBI Taxonomy" id="915059"/>
    <lineage>
        <taxon>Bacteria</taxon>
        <taxon>Pseudomonadati</taxon>
        <taxon>Bacteroidota</taxon>
        <taxon>Cytophagia</taxon>
        <taxon>Cytophagales</taxon>
        <taxon>Flammeovirgaceae</taxon>
        <taxon>Flammeovirga</taxon>
    </lineage>
</organism>
<dbReference type="OrthoDB" id="980203at2"/>
<name>A0A1S1Z1E3_FLAPC</name>
<protein>
    <recommendedName>
        <fullName evidence="3">Response regulatory domain-containing protein</fullName>
    </recommendedName>
</protein>
<accession>A0A1S1Z1E3</accession>
<dbReference type="AlphaFoldDB" id="A0A1S1Z1E3"/>
<dbReference type="EMBL" id="JRYR02000001">
    <property type="protein sequence ID" value="OHX67062.1"/>
    <property type="molecule type" value="Genomic_DNA"/>
</dbReference>
<dbReference type="STRING" id="915059.NH26_12250"/>
<evidence type="ECO:0000313" key="2">
    <source>
        <dbReference type="Proteomes" id="UP000179797"/>
    </source>
</evidence>